<protein>
    <recommendedName>
        <fullName evidence="2">alpha-L-rhamnosidase</fullName>
        <ecNumber evidence="2">3.2.1.40</ecNumber>
    </recommendedName>
</protein>
<feature type="domain" description="Alpha-L-rhamnosidase C-terminal" evidence="7">
    <location>
        <begin position="844"/>
        <end position="918"/>
    </location>
</feature>
<dbReference type="Gene3D" id="2.60.120.260">
    <property type="entry name" value="Galactose-binding domain-like"/>
    <property type="match status" value="2"/>
</dbReference>
<evidence type="ECO:0000259" key="6">
    <source>
        <dbReference type="Pfam" id="PF17389"/>
    </source>
</evidence>
<dbReference type="PIRSF" id="PIRSF010631">
    <property type="entry name" value="A-rhamnsds"/>
    <property type="match status" value="1"/>
</dbReference>
<dbReference type="Pfam" id="PF25788">
    <property type="entry name" value="Ig_Rha78A_N"/>
    <property type="match status" value="1"/>
</dbReference>
<dbReference type="RefSeq" id="WP_381524294.1">
    <property type="nucleotide sequence ID" value="NZ_JBHULN010000009.1"/>
</dbReference>
<dbReference type="InterPro" id="IPR008902">
    <property type="entry name" value="Rhamnosid_concanavalin"/>
</dbReference>
<evidence type="ECO:0000259" key="5">
    <source>
        <dbReference type="Pfam" id="PF08531"/>
    </source>
</evidence>
<evidence type="ECO:0000313" key="8">
    <source>
        <dbReference type="EMBL" id="MFD2572158.1"/>
    </source>
</evidence>
<feature type="domain" description="Alpha-L-rhamnosidase six-hairpin glycosidase" evidence="6">
    <location>
        <begin position="500"/>
        <end position="839"/>
    </location>
</feature>
<comment type="catalytic activity">
    <reaction evidence="1">
        <text>Hydrolysis of terminal non-reducing alpha-L-rhamnose residues in alpha-L-rhamnosides.</text>
        <dbReference type="EC" id="3.2.1.40"/>
    </reaction>
</comment>
<dbReference type="Proteomes" id="UP001597469">
    <property type="component" value="Unassembled WGS sequence"/>
</dbReference>
<proteinExistence type="predicted"/>
<dbReference type="Pfam" id="PF08531">
    <property type="entry name" value="Bac_rhamnosid_N"/>
    <property type="match status" value="1"/>
</dbReference>
<evidence type="ECO:0000259" key="7">
    <source>
        <dbReference type="Pfam" id="PF17390"/>
    </source>
</evidence>
<dbReference type="Gene3D" id="2.60.40.10">
    <property type="entry name" value="Immunoglobulins"/>
    <property type="match status" value="1"/>
</dbReference>
<comment type="caution">
    <text evidence="8">The sequence shown here is derived from an EMBL/GenBank/DDBJ whole genome shotgun (WGS) entry which is preliminary data.</text>
</comment>
<feature type="domain" description="Bacterial alpha-L-rhamnosidase N-terminal" evidence="5">
    <location>
        <begin position="203"/>
        <end position="355"/>
    </location>
</feature>
<dbReference type="InterPro" id="IPR012341">
    <property type="entry name" value="6hp_glycosidase-like_sf"/>
</dbReference>
<evidence type="ECO:0000256" key="2">
    <source>
        <dbReference type="ARBA" id="ARBA00012652"/>
    </source>
</evidence>
<organism evidence="8 9">
    <name type="scientific">Spirosoma soli</name>
    <dbReference type="NCBI Taxonomy" id="1770529"/>
    <lineage>
        <taxon>Bacteria</taxon>
        <taxon>Pseudomonadati</taxon>
        <taxon>Bacteroidota</taxon>
        <taxon>Cytophagia</taxon>
        <taxon>Cytophagales</taxon>
        <taxon>Cytophagaceae</taxon>
        <taxon>Spirosoma</taxon>
    </lineage>
</organism>
<dbReference type="InterPro" id="IPR016007">
    <property type="entry name" value="Alpha_rhamnosid"/>
</dbReference>
<evidence type="ECO:0000256" key="1">
    <source>
        <dbReference type="ARBA" id="ARBA00001445"/>
    </source>
</evidence>
<dbReference type="Gene3D" id="1.50.10.10">
    <property type="match status" value="1"/>
</dbReference>
<dbReference type="InterPro" id="IPR013783">
    <property type="entry name" value="Ig-like_fold"/>
</dbReference>
<dbReference type="EMBL" id="JBHULN010000009">
    <property type="protein sequence ID" value="MFD2572158.1"/>
    <property type="molecule type" value="Genomic_DNA"/>
</dbReference>
<dbReference type="PANTHER" id="PTHR33307">
    <property type="entry name" value="ALPHA-RHAMNOSIDASE (EUROFUNG)"/>
    <property type="match status" value="1"/>
</dbReference>
<accession>A0ABW5M7J0</accession>
<dbReference type="SUPFAM" id="SSF48208">
    <property type="entry name" value="Six-hairpin glycosidases"/>
    <property type="match status" value="1"/>
</dbReference>
<keyword evidence="3 8" id="KW-0378">Hydrolase</keyword>
<dbReference type="InterPro" id="IPR035396">
    <property type="entry name" value="Bac_rhamnosid6H"/>
</dbReference>
<dbReference type="Pfam" id="PF17389">
    <property type="entry name" value="Bac_rhamnosid6H"/>
    <property type="match status" value="1"/>
</dbReference>
<dbReference type="Gene3D" id="2.60.420.10">
    <property type="entry name" value="Maltose phosphorylase, domain 3"/>
    <property type="match status" value="1"/>
</dbReference>
<dbReference type="Pfam" id="PF17390">
    <property type="entry name" value="Bac_rhamnosid_C"/>
    <property type="match status" value="1"/>
</dbReference>
<reference evidence="9" key="1">
    <citation type="journal article" date="2019" name="Int. J. Syst. Evol. Microbiol.">
        <title>The Global Catalogue of Microorganisms (GCM) 10K type strain sequencing project: providing services to taxonomists for standard genome sequencing and annotation.</title>
        <authorList>
            <consortium name="The Broad Institute Genomics Platform"/>
            <consortium name="The Broad Institute Genome Sequencing Center for Infectious Disease"/>
            <person name="Wu L."/>
            <person name="Ma J."/>
        </authorList>
    </citation>
    <scope>NUCLEOTIDE SEQUENCE [LARGE SCALE GENOMIC DNA]</scope>
    <source>
        <strain evidence="9">KCTC 42805</strain>
    </source>
</reference>
<evidence type="ECO:0000256" key="3">
    <source>
        <dbReference type="ARBA" id="ARBA00022801"/>
    </source>
</evidence>
<evidence type="ECO:0000259" key="4">
    <source>
        <dbReference type="Pfam" id="PF05592"/>
    </source>
</evidence>
<dbReference type="InterPro" id="IPR013737">
    <property type="entry name" value="Bac_rhamnosid_N"/>
</dbReference>
<dbReference type="GO" id="GO:0016787">
    <property type="term" value="F:hydrolase activity"/>
    <property type="evidence" value="ECO:0007669"/>
    <property type="project" value="UniProtKB-KW"/>
</dbReference>
<dbReference type="InterPro" id="IPR008928">
    <property type="entry name" value="6-hairpin_glycosidase_sf"/>
</dbReference>
<feature type="domain" description="Alpha-L-rhamnosidase concanavalin-like" evidence="4">
    <location>
        <begin position="386"/>
        <end position="494"/>
    </location>
</feature>
<evidence type="ECO:0000313" key="9">
    <source>
        <dbReference type="Proteomes" id="UP001597469"/>
    </source>
</evidence>
<sequence length="956" mass="107228">MNWLTRVYFFLCFLPSTGLIGQPQASSAVELRCNFWTEPLGVDGTKPMLGWTIKTNSHRRAMRQSAYQVLVASSSALLNQHTGDAWNSGKVKSTAMGQIEYKGIALQSSKKYWWKVKIWDEKGIESAWSEPASWTMGILEQQDWRASWISAPGAEKYARTYASARLDFRVSRELPETWANQPRPDDPNYSSMLLRKEFVADAKLVRAVVHVSGLGQYELSINGRKVGDYLLSPGWSDYRKTVLYDTYDVTRQIRTGPNAIGLILSNGMYNIQPDSIRYVKFLNSYGPLKAIAHLRLEYDNGTVQFIGTDNTWQVSPGPVTYMNQFGGEDFDARLLPAGWNRPSFRAGPRWSKAIVYPDTGPTLKGLSCSAPPLKAIETLSPVHVNQLSPTVWVYDLGQNASIMPEITVKGKPGSYVRIIPAELLKPDGTVDRNSATQDGIRPAWWQYTLSSTNQETWFPQFFYQGGRYLQVEVFPADGDTTLPQLEQLSGVVVHTSAAPIGNFSCSNELFNRTYSLVRWAQRSNLVSIITDCPHREKMGWLEQYHLNGPSLRYNFDLLTLFAKGMNDMADSQLDDGFVPNIAPEFFHAGKQITGNGFRNSPEWGSSFIIVPWQQYLFSGDKSLISRYYPAMKRYLAFLDHMAKDNILNFGLGDWYDIGPKAPWGSQLTPVAFTASAIYFYDYKIMAQVAKIIGQSADAQQFEVKAEAIRTAFNKAFYKPDEGIYSTGSNTALAMPLFLEIPDPQNRKRIITKLVADIRARGNSFTSGDVGYRFLLKALAMEGYSDVIFDMNNQSDRPGYGYQLKMGATSLTEKWDASVGSFGSQNHFMLGQINEWFFNDLLGIGVDAQGAGFRQSIIKPMPVGDLTWVKGSYQTVSGLISVDWKRNDDQFLLNVAIPANTSAIVYVPTANQNDVNESNRPIKNANGIRFIKMEDGKAVYELGSGNYRFASTLRKKS</sequence>
<gene>
    <name evidence="8" type="ORF">ACFSUS_16055</name>
</gene>
<keyword evidence="9" id="KW-1185">Reference proteome</keyword>
<dbReference type="InterPro" id="IPR035398">
    <property type="entry name" value="Bac_rhamnosid_C"/>
</dbReference>
<dbReference type="PANTHER" id="PTHR33307:SF11">
    <property type="entry name" value="ALPHA-L-RHAMNOSIDASE"/>
    <property type="match status" value="1"/>
</dbReference>
<dbReference type="Pfam" id="PF05592">
    <property type="entry name" value="Bac_rhamnosid"/>
    <property type="match status" value="1"/>
</dbReference>
<name>A0ABW5M7J0_9BACT</name>
<dbReference type="EC" id="3.2.1.40" evidence="2"/>